<keyword evidence="3" id="KW-1185">Reference proteome</keyword>
<dbReference type="EMBL" id="JABCRI010001074">
    <property type="protein sequence ID" value="KAF8365022.1"/>
    <property type="molecule type" value="Genomic_DNA"/>
</dbReference>
<accession>A0A834Y4M9</accession>
<reference evidence="2 3" key="1">
    <citation type="submission" date="2020-04" db="EMBL/GenBank/DDBJ databases">
        <title>Plant Genome Project.</title>
        <authorList>
            <person name="Zhang R.-G."/>
        </authorList>
    </citation>
    <scope>NUCLEOTIDE SEQUENCE [LARGE SCALE GENOMIC DNA]</scope>
    <source>
        <strain evidence="2">YNK0</strain>
        <tissue evidence="2">Leaf</tissue>
    </source>
</reference>
<proteinExistence type="predicted"/>
<dbReference type="AlphaFoldDB" id="A0A834Y4M9"/>
<name>A0A834Y4M9_TETSI</name>
<feature type="compositionally biased region" description="Polar residues" evidence="1">
    <location>
        <begin position="231"/>
        <end position="240"/>
    </location>
</feature>
<protein>
    <submittedName>
        <fullName evidence="2">Uncharacterized protein</fullName>
    </submittedName>
</protein>
<dbReference type="Proteomes" id="UP000655225">
    <property type="component" value="Unassembled WGS sequence"/>
</dbReference>
<sequence>MRLLCFRYVASAIVSFNCVSERKLKYLLYPFLYLLKALATVEEKGNQETKNREDLEEAISWYNRVLGFRIEGGHDSYTISISAPVSSISAYSKSESLAKQSDIQAQSGEIDRPPKRINHGRAGRPAILSPGSASSLHWSPCFKSVFRRVSPLFLLVFFYSDSPILSTDGAFVNGDDTRLWWFSGFQGSSRKVTPGNRGSFGSKRQVIYGREIVLFRSLRSGRSGPPPPPQRNGQTSSRSQAPPPQLM</sequence>
<dbReference type="OrthoDB" id="6353017at2759"/>
<evidence type="ECO:0000313" key="3">
    <source>
        <dbReference type="Proteomes" id="UP000655225"/>
    </source>
</evidence>
<gene>
    <name evidence="2" type="ORF">HHK36_032977</name>
</gene>
<evidence type="ECO:0000256" key="1">
    <source>
        <dbReference type="SAM" id="MobiDB-lite"/>
    </source>
</evidence>
<organism evidence="2 3">
    <name type="scientific">Tetracentron sinense</name>
    <name type="common">Spur-leaf</name>
    <dbReference type="NCBI Taxonomy" id="13715"/>
    <lineage>
        <taxon>Eukaryota</taxon>
        <taxon>Viridiplantae</taxon>
        <taxon>Streptophyta</taxon>
        <taxon>Embryophyta</taxon>
        <taxon>Tracheophyta</taxon>
        <taxon>Spermatophyta</taxon>
        <taxon>Magnoliopsida</taxon>
        <taxon>Trochodendrales</taxon>
        <taxon>Trochodendraceae</taxon>
        <taxon>Tetracentron</taxon>
    </lineage>
</organism>
<evidence type="ECO:0000313" key="2">
    <source>
        <dbReference type="EMBL" id="KAF8365022.1"/>
    </source>
</evidence>
<feature type="region of interest" description="Disordered" evidence="1">
    <location>
        <begin position="218"/>
        <end position="247"/>
    </location>
</feature>
<comment type="caution">
    <text evidence="2">The sequence shown here is derived from an EMBL/GenBank/DDBJ whole genome shotgun (WGS) entry which is preliminary data.</text>
</comment>